<dbReference type="STRING" id="98765.A0A2R6RLJ9"/>
<dbReference type="EMBL" id="MLYV02000243">
    <property type="protein sequence ID" value="PSS30855.1"/>
    <property type="molecule type" value="Genomic_DNA"/>
</dbReference>
<dbReference type="InterPro" id="IPR012878">
    <property type="entry name" value="Beta-AFase-like_GH127_cat"/>
</dbReference>
<evidence type="ECO:0000259" key="2">
    <source>
        <dbReference type="Pfam" id="PF20736"/>
    </source>
</evidence>
<feature type="domain" description="Non-reducing end beta-L-arabinofuranosidase-like GH127 catalytic" evidence="1">
    <location>
        <begin position="10"/>
        <end position="378"/>
    </location>
</feature>
<dbReference type="InterPro" id="IPR049049">
    <property type="entry name" value="Beta-AFase-like_GH127_C"/>
</dbReference>
<organism evidence="4 5">
    <name type="scientific">Hermanssonia centrifuga</name>
    <dbReference type="NCBI Taxonomy" id="98765"/>
    <lineage>
        <taxon>Eukaryota</taxon>
        <taxon>Fungi</taxon>
        <taxon>Dikarya</taxon>
        <taxon>Basidiomycota</taxon>
        <taxon>Agaricomycotina</taxon>
        <taxon>Agaricomycetes</taxon>
        <taxon>Polyporales</taxon>
        <taxon>Meruliaceae</taxon>
        <taxon>Hermanssonia</taxon>
    </lineage>
</organism>
<reference evidence="4 5" key="1">
    <citation type="submission" date="2018-02" db="EMBL/GenBank/DDBJ databases">
        <title>Genome sequence of the basidiomycete white-rot fungus Phlebia centrifuga.</title>
        <authorList>
            <person name="Granchi Z."/>
            <person name="Peng M."/>
            <person name="de Vries R.P."/>
            <person name="Hilden K."/>
            <person name="Makela M.R."/>
            <person name="Grigoriev I."/>
            <person name="Riley R."/>
        </authorList>
    </citation>
    <scope>NUCLEOTIDE SEQUENCE [LARGE SCALE GENOMIC DNA]</scope>
    <source>
        <strain evidence="4 5">FBCC195</strain>
    </source>
</reference>
<name>A0A2R6RLJ9_9APHY</name>
<dbReference type="Pfam" id="PF20736">
    <property type="entry name" value="Glyco_hydro127M"/>
    <property type="match status" value="1"/>
</dbReference>
<dbReference type="InterPro" id="IPR049174">
    <property type="entry name" value="Beta-AFase-like"/>
</dbReference>
<dbReference type="Pfam" id="PF07944">
    <property type="entry name" value="Beta-AFase-like_GH127_cat"/>
    <property type="match status" value="1"/>
</dbReference>
<dbReference type="InterPro" id="IPR049046">
    <property type="entry name" value="Beta-AFase-like_GH127_middle"/>
</dbReference>
<dbReference type="PANTHER" id="PTHR43465">
    <property type="entry name" value="DUF1680 DOMAIN PROTEIN (AFU_ORTHOLOGUE AFUA_1G08910)"/>
    <property type="match status" value="1"/>
</dbReference>
<comment type="caution">
    <text evidence="4">The sequence shown here is derived from an EMBL/GenBank/DDBJ whole genome shotgun (WGS) entry which is preliminary data.</text>
</comment>
<gene>
    <name evidence="4" type="ORF">PHLCEN_2v2582</name>
</gene>
<sequence>MLDQMKQTGRWDSLKLQWKSGDPNPPHRFWDSDIAKWLEAACYILTLQPDPSLAAQVDEAVDNIRNAQHEDGYINTYYTVVEPGKRWTNLSWSHELYDAGHLFEAALAHNLYCQSRRLLDPLLKYIRYIDSVFGLREGHKAGYPGHQELELALLKGYEQIGDKSLLVLANYFLEERGQPRPQGHYFDVEAEARGEAPNPGPSPKGAPKYSYHQADRRVRDMESIEGHSVRAMYWLTAVSNLARVTKDESLLEAAERLWDSTTKRKMYVTGGLGGMSEWEGFGPDYVLPNETGYLETCAAIGLVFFAYQMLLIDPRRTEYADILERTLYNAVLVGVSLDGKRFFYENPLATVGKLYERSAWFDCSCCPPNVARLIATLGKYVFTVGADDTIYVHLYISCTAELTISGGKRITIVQQCNEPWNGGAKISINGPDAHRMKFSLRKPLGAEDFKVYSEGINISSLELNGRVETYMTGGILTVDFAYSARAISPHPLVLDNRGCIAFMRGPFVYCAETIDNPQIKDLRAIRIIPGRTPREFVEKREFSEWGLDPIVLKVDAIILEDGVRKEDEVTLIPVCLWANRARSDLRVWLPSLLPDEGLA</sequence>
<accession>A0A2R6RLJ9</accession>
<dbReference type="AlphaFoldDB" id="A0A2R6RLJ9"/>
<evidence type="ECO:0008006" key="6">
    <source>
        <dbReference type="Google" id="ProtNLM"/>
    </source>
</evidence>
<feature type="domain" description="Non-reducing end beta-L-arabinofuranosidase-like GH127 C-terminal" evidence="3">
    <location>
        <begin position="485"/>
        <end position="590"/>
    </location>
</feature>
<dbReference type="Proteomes" id="UP000186601">
    <property type="component" value="Unassembled WGS sequence"/>
</dbReference>
<feature type="domain" description="Non-reducing end beta-L-arabinofuranosidase-like GH127 middle" evidence="2">
    <location>
        <begin position="389"/>
        <end position="457"/>
    </location>
</feature>
<dbReference type="PANTHER" id="PTHR43465:SF2">
    <property type="entry name" value="DUF1680 DOMAIN PROTEIN (AFU_ORTHOLOGUE AFUA_1G08910)"/>
    <property type="match status" value="1"/>
</dbReference>
<evidence type="ECO:0000259" key="1">
    <source>
        <dbReference type="Pfam" id="PF07944"/>
    </source>
</evidence>
<dbReference type="InterPro" id="IPR008928">
    <property type="entry name" value="6-hairpin_glycosidase_sf"/>
</dbReference>
<evidence type="ECO:0000313" key="4">
    <source>
        <dbReference type="EMBL" id="PSS30855.1"/>
    </source>
</evidence>
<keyword evidence="5" id="KW-1185">Reference proteome</keyword>
<dbReference type="SUPFAM" id="SSF48208">
    <property type="entry name" value="Six-hairpin glycosidases"/>
    <property type="match status" value="1"/>
</dbReference>
<dbReference type="OrthoDB" id="654211at2759"/>
<dbReference type="Pfam" id="PF20737">
    <property type="entry name" value="Glyco_hydro127C"/>
    <property type="match status" value="1"/>
</dbReference>
<proteinExistence type="predicted"/>
<evidence type="ECO:0000259" key="3">
    <source>
        <dbReference type="Pfam" id="PF20737"/>
    </source>
</evidence>
<protein>
    <recommendedName>
        <fullName evidence="6">Glycoside hydrolase family 127 protein</fullName>
    </recommendedName>
</protein>
<dbReference type="GO" id="GO:0005975">
    <property type="term" value="P:carbohydrate metabolic process"/>
    <property type="evidence" value="ECO:0007669"/>
    <property type="project" value="InterPro"/>
</dbReference>
<evidence type="ECO:0000313" key="5">
    <source>
        <dbReference type="Proteomes" id="UP000186601"/>
    </source>
</evidence>